<evidence type="ECO:0000256" key="3">
    <source>
        <dbReference type="ARBA" id="ARBA00022679"/>
    </source>
</evidence>
<dbReference type="PANTHER" id="PTHR22809">
    <property type="entry name" value="METHYLTRANSFERASE-RELATED"/>
    <property type="match status" value="1"/>
</dbReference>
<comment type="caution">
    <text evidence="6">The sequence shown here is derived from an EMBL/GenBank/DDBJ whole genome shotgun (WGS) entry which is preliminary data.</text>
</comment>
<comment type="function">
    <text evidence="4">S-adenosyl-L-methionine-dependent methyltransferase.</text>
</comment>
<dbReference type="InterPro" id="IPR026113">
    <property type="entry name" value="METTL2/6/8-like"/>
</dbReference>
<dbReference type="EC" id="2.1.1.-" evidence="4"/>
<keyword evidence="7" id="KW-1185">Reference proteome</keyword>
<evidence type="ECO:0000256" key="1">
    <source>
        <dbReference type="ARBA" id="ARBA00009725"/>
    </source>
</evidence>
<dbReference type="PANTHER" id="PTHR22809:SF5">
    <property type="entry name" value="TRNA N(3)-METHYLCYTIDINE METHYLTRANSFERASE METTL6"/>
    <property type="match status" value="1"/>
</dbReference>
<dbReference type="Gene3D" id="3.40.50.150">
    <property type="entry name" value="Vaccinia Virus protein VP39"/>
    <property type="match status" value="1"/>
</dbReference>
<feature type="region of interest" description="Disordered" evidence="5">
    <location>
        <begin position="25"/>
        <end position="52"/>
    </location>
</feature>
<dbReference type="GO" id="GO:0008173">
    <property type="term" value="F:RNA methyltransferase activity"/>
    <property type="evidence" value="ECO:0007669"/>
    <property type="project" value="UniProtKB-ARBA"/>
</dbReference>
<dbReference type="GO" id="GO:0032259">
    <property type="term" value="P:methylation"/>
    <property type="evidence" value="ECO:0007669"/>
    <property type="project" value="UniProtKB-KW"/>
</dbReference>
<dbReference type="Pfam" id="PF13489">
    <property type="entry name" value="Methyltransf_23"/>
    <property type="match status" value="1"/>
</dbReference>
<name>A0A9N8EQ11_9STRA</name>
<reference evidence="6" key="1">
    <citation type="submission" date="2020-06" db="EMBL/GenBank/DDBJ databases">
        <authorList>
            <consortium name="Plant Systems Biology data submission"/>
        </authorList>
    </citation>
    <scope>NUCLEOTIDE SEQUENCE</scope>
    <source>
        <strain evidence="6">D6</strain>
    </source>
</reference>
<evidence type="ECO:0000256" key="4">
    <source>
        <dbReference type="PIRNR" id="PIRNR037755"/>
    </source>
</evidence>
<dbReference type="AlphaFoldDB" id="A0A9N8EQ11"/>
<evidence type="ECO:0000313" key="6">
    <source>
        <dbReference type="EMBL" id="CAB9525892.1"/>
    </source>
</evidence>
<dbReference type="PIRSF" id="PIRSF037755">
    <property type="entry name" value="Mettl2_prd"/>
    <property type="match status" value="1"/>
</dbReference>
<evidence type="ECO:0000256" key="2">
    <source>
        <dbReference type="ARBA" id="ARBA00022603"/>
    </source>
</evidence>
<dbReference type="InterPro" id="IPR029063">
    <property type="entry name" value="SAM-dependent_MTases_sf"/>
</dbReference>
<keyword evidence="3 4" id="KW-0808">Transferase</keyword>
<organism evidence="6 7">
    <name type="scientific">Seminavis robusta</name>
    <dbReference type="NCBI Taxonomy" id="568900"/>
    <lineage>
        <taxon>Eukaryota</taxon>
        <taxon>Sar</taxon>
        <taxon>Stramenopiles</taxon>
        <taxon>Ochrophyta</taxon>
        <taxon>Bacillariophyta</taxon>
        <taxon>Bacillariophyceae</taxon>
        <taxon>Bacillariophycidae</taxon>
        <taxon>Naviculales</taxon>
        <taxon>Naviculaceae</taxon>
        <taxon>Seminavis</taxon>
    </lineage>
</organism>
<accession>A0A9N8EQ11</accession>
<protein>
    <recommendedName>
        <fullName evidence="4">tRNA N(3)-methylcytidine methyltransferase</fullName>
        <ecNumber evidence="4">2.1.1.-</ecNumber>
    </recommendedName>
</protein>
<dbReference type="Proteomes" id="UP001153069">
    <property type="component" value="Unassembled WGS sequence"/>
</dbReference>
<dbReference type="CDD" id="cd02440">
    <property type="entry name" value="AdoMet_MTases"/>
    <property type="match status" value="1"/>
</dbReference>
<dbReference type="OrthoDB" id="417697at2759"/>
<evidence type="ECO:0000313" key="7">
    <source>
        <dbReference type="Proteomes" id="UP001153069"/>
    </source>
</evidence>
<dbReference type="SUPFAM" id="SSF53335">
    <property type="entry name" value="S-adenosyl-L-methionine-dependent methyltransferases"/>
    <property type="match status" value="1"/>
</dbReference>
<evidence type="ECO:0000256" key="5">
    <source>
        <dbReference type="SAM" id="MobiDB-lite"/>
    </source>
</evidence>
<dbReference type="GO" id="GO:0008757">
    <property type="term" value="F:S-adenosylmethionine-dependent methyltransferase activity"/>
    <property type="evidence" value="ECO:0007669"/>
    <property type="project" value="UniProtKB-ARBA"/>
</dbReference>
<sequence length="343" mass="39378">MDEAMKKNEMTTGISYYLLFSSNQNSTTSRERNEEEENQPLAFWGEDEWTPQEEAEAETVLQQSRERCSIRSNGVSKRPNDVEDEQAWNRFYSQHQTNFFKDRHYLHKAFPHEFSSTAEGSSSTKRTLVEIGCGVGNALLPLLESNNDTATTTTTTHNSKDVEWTVYGLDLSKVAIDWLQQDERFIQAAKQGRAHAFVCDISASSLPNTSLLPVGVANVSTLLFCLSAICPGERMIQAVRNVASTLQPNQGVLVFRDYGRYDEAQMKLGTSRNKGLEEENFYRKHDGTKCYYFTLEDVRDLFETQAGLAILELKYLRRVYQNRSTNEVRRRVWVQGRFRKVEE</sequence>
<dbReference type="EMBL" id="CAICTM010001742">
    <property type="protein sequence ID" value="CAB9525892.1"/>
    <property type="molecule type" value="Genomic_DNA"/>
</dbReference>
<proteinExistence type="inferred from homology"/>
<comment type="similarity">
    <text evidence="1 4">Belongs to the methyltransferase superfamily. METL family.</text>
</comment>
<gene>
    <name evidence="6" type="ORF">SEMRO_1744_G294870.1</name>
</gene>
<keyword evidence="2 4" id="KW-0489">Methyltransferase</keyword>